<proteinExistence type="predicted"/>
<comment type="caution">
    <text evidence="2">The sequence shown here is derived from an EMBL/GenBank/DDBJ whole genome shotgun (WGS) entry which is preliminary data.</text>
</comment>
<name>A0A820LM16_9BILA</name>
<keyword evidence="1" id="KW-0812">Transmembrane</keyword>
<reference evidence="2" key="1">
    <citation type="submission" date="2021-02" db="EMBL/GenBank/DDBJ databases">
        <authorList>
            <person name="Nowell W R."/>
        </authorList>
    </citation>
    <scope>NUCLEOTIDE SEQUENCE</scope>
</reference>
<dbReference type="EMBL" id="CAJOBQ010000458">
    <property type="protein sequence ID" value="CAF4359639.1"/>
    <property type="molecule type" value="Genomic_DNA"/>
</dbReference>
<evidence type="ECO:0000313" key="2">
    <source>
        <dbReference type="EMBL" id="CAF4359639.1"/>
    </source>
</evidence>
<organism evidence="2 3">
    <name type="scientific">Rotaria socialis</name>
    <dbReference type="NCBI Taxonomy" id="392032"/>
    <lineage>
        <taxon>Eukaryota</taxon>
        <taxon>Metazoa</taxon>
        <taxon>Spiralia</taxon>
        <taxon>Gnathifera</taxon>
        <taxon>Rotifera</taxon>
        <taxon>Eurotatoria</taxon>
        <taxon>Bdelloidea</taxon>
        <taxon>Philodinida</taxon>
        <taxon>Philodinidae</taxon>
        <taxon>Rotaria</taxon>
    </lineage>
</organism>
<dbReference type="AlphaFoldDB" id="A0A820LM16"/>
<keyword evidence="1" id="KW-0472">Membrane</keyword>
<dbReference type="Proteomes" id="UP000663862">
    <property type="component" value="Unassembled WGS sequence"/>
</dbReference>
<accession>A0A820LM16</accession>
<sequence length="196" mass="21761">MSGSYSQNPSTPVIVAQPYAASTPSVVVINTVNKDVQHGCHFLLWLITGGLWTPCWIGACCGCCRCAFGIDTNMLTDTDNEYMCKAEILTGQSFESNPLSYLMPWLIPVLSYIIIGQTMWMQFLHKWKQTAEELPRIYSNITCNCAASDACQRLLRIGPSDLILPGLVVGCLPLDAYQNIRLRFAFNIALKDDELA</sequence>
<evidence type="ECO:0000313" key="3">
    <source>
        <dbReference type="Proteomes" id="UP000663862"/>
    </source>
</evidence>
<feature type="transmembrane region" description="Helical" evidence="1">
    <location>
        <begin position="102"/>
        <end position="120"/>
    </location>
</feature>
<protein>
    <submittedName>
        <fullName evidence="2">Uncharacterized protein</fullName>
    </submittedName>
</protein>
<evidence type="ECO:0000256" key="1">
    <source>
        <dbReference type="SAM" id="Phobius"/>
    </source>
</evidence>
<gene>
    <name evidence="2" type="ORF">TSG867_LOCUS10120</name>
</gene>
<keyword evidence="1" id="KW-1133">Transmembrane helix</keyword>